<evidence type="ECO:0000313" key="1">
    <source>
        <dbReference type="EnsemblMetazoa" id="Aqu2.1.06541_001"/>
    </source>
</evidence>
<dbReference type="KEGG" id="aqu:105315661"/>
<dbReference type="EnsemblMetazoa" id="XM_011410379.1">
    <property type="protein sequence ID" value="XP_011408681.1"/>
    <property type="gene ID" value="LOC105315661"/>
</dbReference>
<protein>
    <submittedName>
        <fullName evidence="1">Uncharacterized protein</fullName>
    </submittedName>
</protein>
<dbReference type="STRING" id="400682.A0A1X7SWM2"/>
<dbReference type="EnsemblMetazoa" id="Aqu2.1.06541_001">
    <property type="protein sequence ID" value="Aqu2.1.06541_001"/>
    <property type="gene ID" value="Aqu2.1.06541"/>
</dbReference>
<gene>
    <name evidence="1" type="primary">105315661</name>
</gene>
<accession>A0A1X7SWM2</accession>
<proteinExistence type="predicted"/>
<dbReference type="AlphaFoldDB" id="A0A1X7SWM2"/>
<dbReference type="Proteomes" id="UP000007879">
    <property type="component" value="Unassembled WGS sequence"/>
</dbReference>
<organism evidence="1">
    <name type="scientific">Amphimedon queenslandica</name>
    <name type="common">Sponge</name>
    <dbReference type="NCBI Taxonomy" id="400682"/>
    <lineage>
        <taxon>Eukaryota</taxon>
        <taxon>Metazoa</taxon>
        <taxon>Porifera</taxon>
        <taxon>Demospongiae</taxon>
        <taxon>Heteroscleromorpha</taxon>
        <taxon>Haplosclerida</taxon>
        <taxon>Niphatidae</taxon>
        <taxon>Amphimedon</taxon>
    </lineage>
</organism>
<keyword evidence="2" id="KW-1185">Reference proteome</keyword>
<dbReference type="eggNOG" id="KOG0101">
    <property type="taxonomic scope" value="Eukaryota"/>
</dbReference>
<evidence type="ECO:0000313" key="2">
    <source>
        <dbReference type="Proteomes" id="UP000007879"/>
    </source>
</evidence>
<sequence>MSGTDYDPDENDTFRINESVIEPKLFGPAIQGITDCTLAAIEKIDNCPNTFYLVGAFGGCKYVHEKVSAAIESHYQSKGHKDTCSVLIPPTPHLAVATGAAMWRKNPEKFKARRVDATYGIGVTITFDPEKHNEVYKYYNEDRKEDRCDYVFKVFLEKGELAKANEVITTTLAPNYKADTTVSISIYSTPDLGIQYYANEKKKVILPVIGKLVIDIPNPDNLPISKRIVDVTLDFSGTEIHAKAYYQVTRKEVNTVCDFLST</sequence>
<dbReference type="PANTHER" id="PTHR14187:SF5">
    <property type="entry name" value="HEAT SHOCK 70 KDA PROTEIN 12A"/>
    <property type="match status" value="1"/>
</dbReference>
<reference evidence="1" key="2">
    <citation type="submission" date="2017-05" db="UniProtKB">
        <authorList>
            <consortium name="EnsemblMetazoa"/>
        </authorList>
    </citation>
    <scope>IDENTIFICATION</scope>
</reference>
<dbReference type="PANTHER" id="PTHR14187">
    <property type="entry name" value="ALPHA KINASE/ELONGATION FACTOR 2 KINASE"/>
    <property type="match status" value="1"/>
</dbReference>
<dbReference type="InParanoid" id="A0A1X7SWM2"/>
<dbReference type="OrthoDB" id="2963168at2759"/>
<name>A0A1X7SWM2_AMPQE</name>
<reference evidence="2" key="1">
    <citation type="journal article" date="2010" name="Nature">
        <title>The Amphimedon queenslandica genome and the evolution of animal complexity.</title>
        <authorList>
            <person name="Srivastava M."/>
            <person name="Simakov O."/>
            <person name="Chapman J."/>
            <person name="Fahey B."/>
            <person name="Gauthier M.E."/>
            <person name="Mitros T."/>
            <person name="Richards G.S."/>
            <person name="Conaco C."/>
            <person name="Dacre M."/>
            <person name="Hellsten U."/>
            <person name="Larroux C."/>
            <person name="Putnam N.H."/>
            <person name="Stanke M."/>
            <person name="Adamska M."/>
            <person name="Darling A."/>
            <person name="Degnan S.M."/>
            <person name="Oakley T.H."/>
            <person name="Plachetzki D.C."/>
            <person name="Zhai Y."/>
            <person name="Adamski M."/>
            <person name="Calcino A."/>
            <person name="Cummins S.F."/>
            <person name="Goodstein D.M."/>
            <person name="Harris C."/>
            <person name="Jackson D.J."/>
            <person name="Leys S.P."/>
            <person name="Shu S."/>
            <person name="Woodcroft B.J."/>
            <person name="Vervoort M."/>
            <person name="Kosik K.S."/>
            <person name="Manning G."/>
            <person name="Degnan B.M."/>
            <person name="Rokhsar D.S."/>
        </authorList>
    </citation>
    <scope>NUCLEOTIDE SEQUENCE [LARGE SCALE GENOMIC DNA]</scope>
</reference>